<evidence type="ECO:0000313" key="2">
    <source>
        <dbReference type="Proteomes" id="UP000029382"/>
    </source>
</evidence>
<name>A0A091BLW9_STREI</name>
<sequence length="35" mass="4302">MHSESFSKILLQQFFQKQKKEHSKECSFVQIWKTD</sequence>
<proteinExistence type="predicted"/>
<organism evidence="1 2">
    <name type="scientific">Streptococcus equinus JB1</name>
    <dbReference type="NCBI Taxonomy" id="1294274"/>
    <lineage>
        <taxon>Bacteria</taxon>
        <taxon>Bacillati</taxon>
        <taxon>Bacillota</taxon>
        <taxon>Bacilli</taxon>
        <taxon>Lactobacillales</taxon>
        <taxon>Streptococcaceae</taxon>
        <taxon>Streptococcus</taxon>
    </lineage>
</organism>
<accession>A0A091BLW9</accession>
<reference evidence="1 2" key="1">
    <citation type="journal article" date="2014" name="Genome Announc.">
        <title>Draft Genome Sequences of Streptococcus bovis Strains ATCC 33317 and JB1.</title>
        <authorList>
            <person name="Benahmed F.H."/>
            <person name="Gopinath G.R."/>
            <person name="Harbottle H."/>
            <person name="Cotta M.A."/>
            <person name="Luo Y."/>
            <person name="Henderson C."/>
            <person name="Teri P."/>
            <person name="Soppet D."/>
            <person name="Rasmussen M."/>
            <person name="Whitehead T.R."/>
            <person name="Davidson M."/>
        </authorList>
    </citation>
    <scope>NUCLEOTIDE SEQUENCE [LARGE SCALE GENOMIC DNA]</scope>
    <source>
        <strain evidence="1 2">JB1</strain>
    </source>
</reference>
<comment type="caution">
    <text evidence="1">The sequence shown here is derived from an EMBL/GenBank/DDBJ whole genome shotgun (WGS) entry which is preliminary data.</text>
</comment>
<evidence type="ECO:0000313" key="1">
    <source>
        <dbReference type="EMBL" id="KFN85445.1"/>
    </source>
</evidence>
<dbReference type="EMBL" id="AUZH01000037">
    <property type="protein sequence ID" value="KFN85445.1"/>
    <property type="molecule type" value="Genomic_DNA"/>
</dbReference>
<gene>
    <name evidence="1" type="ORF">H702_10100</name>
</gene>
<dbReference type="AlphaFoldDB" id="A0A091BLW9"/>
<dbReference type="Proteomes" id="UP000029382">
    <property type="component" value="Unassembled WGS sequence"/>
</dbReference>
<protein>
    <submittedName>
        <fullName evidence="1">Uncharacterized protein</fullName>
    </submittedName>
</protein>